<feature type="transmembrane region" description="Helical" evidence="8">
    <location>
        <begin position="35"/>
        <end position="57"/>
    </location>
</feature>
<keyword evidence="8" id="KW-0812">Transmembrane</keyword>
<sequence>MFRRHTDDMERLTKDSDKEYDMLPRRNKGFSRVKLLAIVIITSIALASVGVMCFLYFGTPILKTPIPAPGSSGQTGSTGSAANNSVPVNTPVSTHWAKKIVTKGDGKTFPVKDDTVTVHYIGTLLDGTKFDSSRDRSEPFTTRIGVGRVIKGWDEGIPSMSLGERAIITIQPEYGYGARGSPGAIPPNAVLVFDVELLKITS</sequence>
<feature type="compositionally biased region" description="Low complexity" evidence="7">
    <location>
        <begin position="70"/>
        <end position="80"/>
    </location>
</feature>
<comment type="similarity">
    <text evidence="5">Belongs to the FKBP-type PPIase family. FKBP1 subfamily.</text>
</comment>
<proteinExistence type="inferred from homology"/>
<dbReference type="Gene3D" id="3.10.50.40">
    <property type="match status" value="1"/>
</dbReference>
<dbReference type="InterPro" id="IPR001179">
    <property type="entry name" value="PPIase_FKBP_dom"/>
</dbReference>
<name>A0ABQ8FPI7_9FUNG</name>
<dbReference type="Pfam" id="PF00254">
    <property type="entry name" value="FKBP_C"/>
    <property type="match status" value="1"/>
</dbReference>
<evidence type="ECO:0000256" key="1">
    <source>
        <dbReference type="ARBA" id="ARBA00000971"/>
    </source>
</evidence>
<evidence type="ECO:0000313" key="11">
    <source>
        <dbReference type="Proteomes" id="UP001648503"/>
    </source>
</evidence>
<keyword evidence="8" id="KW-1133">Transmembrane helix</keyword>
<dbReference type="EC" id="5.2.1.8" evidence="2 6"/>
<comment type="catalytic activity">
    <reaction evidence="1 6">
        <text>[protein]-peptidylproline (omega=180) = [protein]-peptidylproline (omega=0)</text>
        <dbReference type="Rhea" id="RHEA:16237"/>
        <dbReference type="Rhea" id="RHEA-COMP:10747"/>
        <dbReference type="Rhea" id="RHEA-COMP:10748"/>
        <dbReference type="ChEBI" id="CHEBI:83833"/>
        <dbReference type="ChEBI" id="CHEBI:83834"/>
        <dbReference type="EC" id="5.2.1.8"/>
    </reaction>
</comment>
<dbReference type="InterPro" id="IPR050689">
    <property type="entry name" value="FKBP-type_PPIase"/>
</dbReference>
<evidence type="ECO:0000313" key="10">
    <source>
        <dbReference type="EMBL" id="KAH6601162.1"/>
    </source>
</evidence>
<evidence type="ECO:0000256" key="2">
    <source>
        <dbReference type="ARBA" id="ARBA00013194"/>
    </source>
</evidence>
<feature type="region of interest" description="Disordered" evidence="7">
    <location>
        <begin position="69"/>
        <end position="88"/>
    </location>
</feature>
<dbReference type="InterPro" id="IPR046357">
    <property type="entry name" value="PPIase_dom_sf"/>
</dbReference>
<dbReference type="PROSITE" id="PS50059">
    <property type="entry name" value="FKBP_PPIASE"/>
    <property type="match status" value="1"/>
</dbReference>
<evidence type="ECO:0000256" key="6">
    <source>
        <dbReference type="PROSITE-ProRule" id="PRU00277"/>
    </source>
</evidence>
<protein>
    <recommendedName>
        <fullName evidence="2 6">peptidylprolyl isomerase</fullName>
        <ecNumber evidence="2 6">5.2.1.8</ecNumber>
    </recommendedName>
</protein>
<evidence type="ECO:0000259" key="9">
    <source>
        <dbReference type="PROSITE" id="PS50059"/>
    </source>
</evidence>
<dbReference type="Proteomes" id="UP001648503">
    <property type="component" value="Unassembled WGS sequence"/>
</dbReference>
<evidence type="ECO:0000256" key="8">
    <source>
        <dbReference type="SAM" id="Phobius"/>
    </source>
</evidence>
<keyword evidence="3 6" id="KW-0697">Rotamase</keyword>
<keyword evidence="4 6" id="KW-0413">Isomerase</keyword>
<evidence type="ECO:0000256" key="5">
    <source>
        <dbReference type="ARBA" id="ARBA00038106"/>
    </source>
</evidence>
<evidence type="ECO:0000256" key="7">
    <source>
        <dbReference type="SAM" id="MobiDB-lite"/>
    </source>
</evidence>
<evidence type="ECO:0000256" key="3">
    <source>
        <dbReference type="ARBA" id="ARBA00023110"/>
    </source>
</evidence>
<dbReference type="SUPFAM" id="SSF54534">
    <property type="entry name" value="FKBP-like"/>
    <property type="match status" value="1"/>
</dbReference>
<accession>A0ABQ8FPI7</accession>
<comment type="caution">
    <text evidence="10">The sequence shown here is derived from an EMBL/GenBank/DDBJ whole genome shotgun (WGS) entry which is preliminary data.</text>
</comment>
<evidence type="ECO:0000256" key="4">
    <source>
        <dbReference type="ARBA" id="ARBA00023235"/>
    </source>
</evidence>
<dbReference type="EMBL" id="JAFCIX010000017">
    <property type="protein sequence ID" value="KAH6601162.1"/>
    <property type="molecule type" value="Genomic_DNA"/>
</dbReference>
<keyword evidence="8" id="KW-0472">Membrane</keyword>
<dbReference type="PANTHER" id="PTHR10516">
    <property type="entry name" value="PEPTIDYL-PROLYL CIS-TRANS ISOMERASE"/>
    <property type="match status" value="1"/>
</dbReference>
<organism evidence="10 11">
    <name type="scientific">Batrachochytrium salamandrivorans</name>
    <dbReference type="NCBI Taxonomy" id="1357716"/>
    <lineage>
        <taxon>Eukaryota</taxon>
        <taxon>Fungi</taxon>
        <taxon>Fungi incertae sedis</taxon>
        <taxon>Chytridiomycota</taxon>
        <taxon>Chytridiomycota incertae sedis</taxon>
        <taxon>Chytridiomycetes</taxon>
        <taxon>Rhizophydiales</taxon>
        <taxon>Rhizophydiales incertae sedis</taxon>
        <taxon>Batrachochytrium</taxon>
    </lineage>
</organism>
<keyword evidence="11" id="KW-1185">Reference proteome</keyword>
<feature type="domain" description="PPIase FKBP-type" evidence="9">
    <location>
        <begin position="113"/>
        <end position="201"/>
    </location>
</feature>
<gene>
    <name evidence="10" type="ORF">BASA50_001841</name>
</gene>
<dbReference type="PANTHER" id="PTHR10516:SF443">
    <property type="entry name" value="FK506-BINDING PROTEIN 59-RELATED"/>
    <property type="match status" value="1"/>
</dbReference>
<reference evidence="10 11" key="1">
    <citation type="submission" date="2021-02" db="EMBL/GenBank/DDBJ databases">
        <title>Variation within the Batrachochytrium salamandrivorans European outbreak.</title>
        <authorList>
            <person name="Kelly M."/>
            <person name="Pasmans F."/>
            <person name="Shea T.P."/>
            <person name="Munoz J.F."/>
            <person name="Carranza S."/>
            <person name="Cuomo C.A."/>
            <person name="Martel A."/>
        </authorList>
    </citation>
    <scope>NUCLEOTIDE SEQUENCE [LARGE SCALE GENOMIC DNA]</scope>
    <source>
        <strain evidence="10 11">AMFP18/2</strain>
    </source>
</reference>